<dbReference type="RefSeq" id="WP_185069789.1">
    <property type="nucleotide sequence ID" value="NZ_JACHMB010000001.1"/>
</dbReference>
<protein>
    <submittedName>
        <fullName evidence="1">Uncharacterized protein</fullName>
    </submittedName>
</protein>
<dbReference type="AlphaFoldDB" id="A0A7W9G306"/>
<accession>A0A7W9G306</accession>
<organism evidence="1 2">
    <name type="scientific">Nonomuraea jabiensis</name>
    <dbReference type="NCBI Taxonomy" id="882448"/>
    <lineage>
        <taxon>Bacteria</taxon>
        <taxon>Bacillati</taxon>
        <taxon>Actinomycetota</taxon>
        <taxon>Actinomycetes</taxon>
        <taxon>Streptosporangiales</taxon>
        <taxon>Streptosporangiaceae</taxon>
        <taxon>Nonomuraea</taxon>
    </lineage>
</organism>
<keyword evidence="2" id="KW-1185">Reference proteome</keyword>
<name>A0A7W9G306_9ACTN</name>
<dbReference type="EMBL" id="JACHMB010000001">
    <property type="protein sequence ID" value="MBB5776236.1"/>
    <property type="molecule type" value="Genomic_DNA"/>
</dbReference>
<comment type="caution">
    <text evidence="1">The sequence shown here is derived from an EMBL/GenBank/DDBJ whole genome shotgun (WGS) entry which is preliminary data.</text>
</comment>
<evidence type="ECO:0000313" key="1">
    <source>
        <dbReference type="EMBL" id="MBB5776236.1"/>
    </source>
</evidence>
<dbReference type="Proteomes" id="UP000579153">
    <property type="component" value="Unassembled WGS sequence"/>
</dbReference>
<proteinExistence type="predicted"/>
<evidence type="ECO:0000313" key="2">
    <source>
        <dbReference type="Proteomes" id="UP000579153"/>
    </source>
</evidence>
<reference evidence="1 2" key="1">
    <citation type="submission" date="2020-08" db="EMBL/GenBank/DDBJ databases">
        <title>Sequencing the genomes of 1000 actinobacteria strains.</title>
        <authorList>
            <person name="Klenk H.-P."/>
        </authorList>
    </citation>
    <scope>NUCLEOTIDE SEQUENCE [LARGE SCALE GENOMIC DNA]</scope>
    <source>
        <strain evidence="1 2">DSM 45507</strain>
    </source>
</reference>
<sequence>MRRVPYVTAYDGEDVTYQLALARSAEATDGIRLSYADPVETDWMFGVLWHRHGLSRAGNPQWKLVNTIRQRRCMWHCLCQVCGQSAKDENGRIWWVMADDPIRTPAGELSTNAPPTCRACIPEARMLCPILRKHSRVYTARDVEPYAVAGEVYQRAGNRLVAVGQATEIPLDAFARLDYTLAKQLLVTLDDLRLAAEPQTAPARGTGGVPRVGV</sequence>
<gene>
    <name evidence="1" type="ORF">HD596_002992</name>
</gene>